<keyword evidence="7 8" id="KW-0472">Membrane</keyword>
<dbReference type="SUPFAM" id="SSF103473">
    <property type="entry name" value="MFS general substrate transporter"/>
    <property type="match status" value="1"/>
</dbReference>
<accession>A0AAN9TL69</accession>
<dbReference type="PANTHER" id="PTHR48021">
    <property type="match status" value="1"/>
</dbReference>
<sequence>MMGAAAGYSAVLITQLRASDKIPITNEQVSWIASLIIICRPLGVLLEGFIVDRFGRKTTMQIATFFFIISWLCTAMSDSLSMLYASRMFTGFSLGMVICVGLYIAEITTPADRGTYLSMITPSTNLGVLLVYFLGSMFSWSIVAFILATYSVGILFCLRYIPESPIWYLLRQRKIEATMVLLKFRNNDTELVELEINEIRKRLRMHESSSRFSYLRNFTCPTAWKPFLIFTVFSFLQQQAGYNIIIYYAMDFFQQIGTNMKEHEYLLAIIFASISLVGSLLLVFIVHKFNRVTLLVFSGICMSVTMGFAALLKHFGGSSPQYEALLIVCVYAYIFFCMLGMIDIPWMMLGEILPNHLRGVLSAMITVIIFLLSFVNVKLYTLMVHYLGTAGMLCSFGVFSLLSVLFAKMFFPETRGKALFEVEEYFRK</sequence>
<feature type="transmembrane region" description="Helical" evidence="8">
    <location>
        <begin position="359"/>
        <end position="377"/>
    </location>
</feature>
<dbReference type="PROSITE" id="PS50850">
    <property type="entry name" value="MFS"/>
    <property type="match status" value="1"/>
</dbReference>
<feature type="transmembrane region" description="Helical" evidence="8">
    <location>
        <begin position="265"/>
        <end position="285"/>
    </location>
</feature>
<keyword evidence="11" id="KW-1185">Reference proteome</keyword>
<feature type="transmembrane region" description="Helical" evidence="8">
    <location>
        <begin position="83"/>
        <end position="104"/>
    </location>
</feature>
<dbReference type="Gene3D" id="1.20.1250.20">
    <property type="entry name" value="MFS general substrate transporter like domains"/>
    <property type="match status" value="1"/>
</dbReference>
<name>A0AAN9TL69_9HEMI</name>
<gene>
    <name evidence="10" type="ORF">V9T40_013333</name>
</gene>
<protein>
    <recommendedName>
        <fullName evidence="9">Major facilitator superfamily (MFS) profile domain-containing protein</fullName>
    </recommendedName>
</protein>
<evidence type="ECO:0000313" key="11">
    <source>
        <dbReference type="Proteomes" id="UP001367676"/>
    </source>
</evidence>
<dbReference type="InterPro" id="IPR005828">
    <property type="entry name" value="MFS_sugar_transport-like"/>
</dbReference>
<dbReference type="PANTHER" id="PTHR48021:SF1">
    <property type="entry name" value="GH07001P-RELATED"/>
    <property type="match status" value="1"/>
</dbReference>
<dbReference type="Proteomes" id="UP001367676">
    <property type="component" value="Unassembled WGS sequence"/>
</dbReference>
<comment type="caution">
    <text evidence="10">The sequence shown here is derived from an EMBL/GenBank/DDBJ whole genome shotgun (WGS) entry which is preliminary data.</text>
</comment>
<feature type="transmembrane region" description="Helical" evidence="8">
    <location>
        <begin position="324"/>
        <end position="347"/>
    </location>
</feature>
<proteinExistence type="predicted"/>
<keyword evidence="3" id="KW-1003">Cell membrane</keyword>
<evidence type="ECO:0000256" key="6">
    <source>
        <dbReference type="ARBA" id="ARBA00022989"/>
    </source>
</evidence>
<keyword evidence="6 8" id="KW-1133">Transmembrane helix</keyword>
<feature type="transmembrane region" description="Helical" evidence="8">
    <location>
        <begin position="28"/>
        <end position="46"/>
    </location>
</feature>
<dbReference type="InterPro" id="IPR036259">
    <property type="entry name" value="MFS_trans_sf"/>
</dbReference>
<feature type="transmembrane region" description="Helical" evidence="8">
    <location>
        <begin position="227"/>
        <end position="250"/>
    </location>
</feature>
<feature type="transmembrane region" description="Helical" evidence="8">
    <location>
        <begin position="383"/>
        <end position="407"/>
    </location>
</feature>
<evidence type="ECO:0000256" key="8">
    <source>
        <dbReference type="SAM" id="Phobius"/>
    </source>
</evidence>
<feature type="transmembrane region" description="Helical" evidence="8">
    <location>
        <begin position="292"/>
        <end position="312"/>
    </location>
</feature>
<comment type="subcellular location">
    <subcellularLocation>
        <location evidence="1">Cell membrane</location>
        <topology evidence="1">Multi-pass membrane protein</topology>
    </subcellularLocation>
</comment>
<keyword evidence="4" id="KW-0762">Sugar transport</keyword>
<evidence type="ECO:0000256" key="7">
    <source>
        <dbReference type="ARBA" id="ARBA00023136"/>
    </source>
</evidence>
<organism evidence="10 11">
    <name type="scientific">Parthenolecanium corni</name>
    <dbReference type="NCBI Taxonomy" id="536013"/>
    <lineage>
        <taxon>Eukaryota</taxon>
        <taxon>Metazoa</taxon>
        <taxon>Ecdysozoa</taxon>
        <taxon>Arthropoda</taxon>
        <taxon>Hexapoda</taxon>
        <taxon>Insecta</taxon>
        <taxon>Pterygota</taxon>
        <taxon>Neoptera</taxon>
        <taxon>Paraneoptera</taxon>
        <taxon>Hemiptera</taxon>
        <taxon>Sternorrhyncha</taxon>
        <taxon>Coccoidea</taxon>
        <taxon>Coccidae</taxon>
        <taxon>Parthenolecanium</taxon>
    </lineage>
</organism>
<dbReference type="FunFam" id="1.20.1250.20:FF:000218">
    <property type="entry name" value="facilitated trehalose transporter Tret1"/>
    <property type="match status" value="1"/>
</dbReference>
<feature type="domain" description="Major facilitator superfamily (MFS) profile" evidence="9">
    <location>
        <begin position="1"/>
        <end position="415"/>
    </location>
</feature>
<dbReference type="GO" id="GO:0022857">
    <property type="term" value="F:transmembrane transporter activity"/>
    <property type="evidence" value="ECO:0007669"/>
    <property type="project" value="InterPro"/>
</dbReference>
<dbReference type="InterPro" id="IPR050549">
    <property type="entry name" value="MFS_Trehalose_Transporter"/>
</dbReference>
<evidence type="ECO:0000313" key="10">
    <source>
        <dbReference type="EMBL" id="KAK7595508.1"/>
    </source>
</evidence>
<evidence type="ECO:0000256" key="5">
    <source>
        <dbReference type="ARBA" id="ARBA00022692"/>
    </source>
</evidence>
<dbReference type="InterPro" id="IPR020846">
    <property type="entry name" value="MFS_dom"/>
</dbReference>
<evidence type="ECO:0000256" key="4">
    <source>
        <dbReference type="ARBA" id="ARBA00022597"/>
    </source>
</evidence>
<feature type="transmembrane region" description="Helical" evidence="8">
    <location>
        <begin position="140"/>
        <end position="161"/>
    </location>
</feature>
<reference evidence="10 11" key="1">
    <citation type="submission" date="2024-03" db="EMBL/GenBank/DDBJ databases">
        <title>Adaptation during the transition from Ophiocordyceps entomopathogen to insect associate is accompanied by gene loss and intensified selection.</title>
        <authorList>
            <person name="Ward C.M."/>
            <person name="Onetto C.A."/>
            <person name="Borneman A.R."/>
        </authorList>
    </citation>
    <scope>NUCLEOTIDE SEQUENCE [LARGE SCALE GENOMIC DNA]</scope>
    <source>
        <strain evidence="10">AWRI1</strain>
        <tissue evidence="10">Single Adult Female</tissue>
    </source>
</reference>
<evidence type="ECO:0000256" key="1">
    <source>
        <dbReference type="ARBA" id="ARBA00004651"/>
    </source>
</evidence>
<evidence type="ECO:0000256" key="2">
    <source>
        <dbReference type="ARBA" id="ARBA00022448"/>
    </source>
</evidence>
<feature type="transmembrane region" description="Helical" evidence="8">
    <location>
        <begin position="58"/>
        <end position="77"/>
    </location>
</feature>
<keyword evidence="5 8" id="KW-0812">Transmembrane</keyword>
<feature type="transmembrane region" description="Helical" evidence="8">
    <location>
        <begin position="116"/>
        <end position="134"/>
    </location>
</feature>
<dbReference type="Pfam" id="PF00083">
    <property type="entry name" value="Sugar_tr"/>
    <property type="match status" value="1"/>
</dbReference>
<dbReference type="EMBL" id="JBBCAQ010000018">
    <property type="protein sequence ID" value="KAK7595508.1"/>
    <property type="molecule type" value="Genomic_DNA"/>
</dbReference>
<evidence type="ECO:0000256" key="3">
    <source>
        <dbReference type="ARBA" id="ARBA00022475"/>
    </source>
</evidence>
<evidence type="ECO:0000259" key="9">
    <source>
        <dbReference type="PROSITE" id="PS50850"/>
    </source>
</evidence>
<keyword evidence="2" id="KW-0813">Transport</keyword>
<dbReference type="AlphaFoldDB" id="A0AAN9TL69"/>
<dbReference type="GO" id="GO:0005886">
    <property type="term" value="C:plasma membrane"/>
    <property type="evidence" value="ECO:0007669"/>
    <property type="project" value="UniProtKB-SubCell"/>
</dbReference>